<dbReference type="AlphaFoldDB" id="A0A1G7EP55"/>
<organism evidence="3 4">
    <name type="scientific">Terriglobus roseus</name>
    <dbReference type="NCBI Taxonomy" id="392734"/>
    <lineage>
        <taxon>Bacteria</taxon>
        <taxon>Pseudomonadati</taxon>
        <taxon>Acidobacteriota</taxon>
        <taxon>Terriglobia</taxon>
        <taxon>Terriglobales</taxon>
        <taxon>Acidobacteriaceae</taxon>
        <taxon>Terriglobus</taxon>
    </lineage>
</organism>
<sequence length="328" mass="36460">MIRRLFASTSLLFALTCSVVSHADVALLMEQPYGEFGKYNPTGHAAVFLSDICAETPTQLRRCNPGEYGSVISRYHKIHHQDWIAMPLVPYLYGVERPSEIPASVTKEQVKQLRDAYWRAHLQELAPPDKNGNAPGGEWPQLVGSLFDRTIFGFAVHSTQEQDDRFIAIFNDKRNVGHFNLFFHNCADFSRVVLNTYYPGAIHRNVFGDFGMTTPKGAAKSLVKYGQKHPELHPTTFEMHQVPGDMPRSTNIDGVSESLVKSKKYLIPLAILQPEVTGVIAADFLTRGRAKLPRTATAFAVGDWKIQPQPSNETASHPDEAGSPKLGS</sequence>
<feature type="chain" id="PRO_5009240860" description="DUF4105 domain-containing protein" evidence="2">
    <location>
        <begin position="24"/>
        <end position="328"/>
    </location>
</feature>
<proteinExistence type="predicted"/>
<evidence type="ECO:0000313" key="3">
    <source>
        <dbReference type="EMBL" id="SDE65165.1"/>
    </source>
</evidence>
<name>A0A1G7EP55_9BACT</name>
<dbReference type="Proteomes" id="UP000182427">
    <property type="component" value="Chromosome I"/>
</dbReference>
<dbReference type="RefSeq" id="WP_156784964.1">
    <property type="nucleotide sequence ID" value="NZ_LT629690.1"/>
</dbReference>
<keyword evidence="2" id="KW-0732">Signal</keyword>
<dbReference type="OrthoDB" id="107895at2"/>
<evidence type="ECO:0000256" key="2">
    <source>
        <dbReference type="SAM" id="SignalP"/>
    </source>
</evidence>
<protein>
    <recommendedName>
        <fullName evidence="5">DUF4105 domain-containing protein</fullName>
    </recommendedName>
</protein>
<reference evidence="3 4" key="1">
    <citation type="submission" date="2016-10" db="EMBL/GenBank/DDBJ databases">
        <authorList>
            <person name="de Groot N.N."/>
        </authorList>
    </citation>
    <scope>NUCLEOTIDE SEQUENCE [LARGE SCALE GENOMIC DNA]</scope>
    <source>
        <strain evidence="3 4">GAS232</strain>
    </source>
</reference>
<keyword evidence="4" id="KW-1185">Reference proteome</keyword>
<evidence type="ECO:0000256" key="1">
    <source>
        <dbReference type="SAM" id="MobiDB-lite"/>
    </source>
</evidence>
<evidence type="ECO:0008006" key="5">
    <source>
        <dbReference type="Google" id="ProtNLM"/>
    </source>
</evidence>
<accession>A0A1G7EP55</accession>
<dbReference type="EMBL" id="LT629690">
    <property type="protein sequence ID" value="SDE65165.1"/>
    <property type="molecule type" value="Genomic_DNA"/>
</dbReference>
<feature type="region of interest" description="Disordered" evidence="1">
    <location>
        <begin position="303"/>
        <end position="328"/>
    </location>
</feature>
<feature type="signal peptide" evidence="2">
    <location>
        <begin position="1"/>
        <end position="23"/>
    </location>
</feature>
<gene>
    <name evidence="3" type="ORF">SAMN05444167_0043</name>
</gene>
<evidence type="ECO:0000313" key="4">
    <source>
        <dbReference type="Proteomes" id="UP000182427"/>
    </source>
</evidence>